<dbReference type="NCBIfam" id="NF008200">
    <property type="entry name" value="PRK10957.1"/>
    <property type="match status" value="1"/>
</dbReference>
<feature type="domain" description="Fe/B12 periplasmic-binding" evidence="6">
    <location>
        <begin position="48"/>
        <end position="312"/>
    </location>
</feature>
<dbReference type="OrthoDB" id="9793175at2"/>
<evidence type="ECO:0000256" key="2">
    <source>
        <dbReference type="ARBA" id="ARBA00008814"/>
    </source>
</evidence>
<reference evidence="7 8" key="1">
    <citation type="submission" date="2016-10" db="EMBL/GenBank/DDBJ databases">
        <authorList>
            <person name="de Groot N.N."/>
        </authorList>
    </citation>
    <scope>NUCLEOTIDE SEQUENCE [LARGE SCALE GENOMIC DNA]</scope>
    <source>
        <strain evidence="7 8">CGMCC 1.10228</strain>
    </source>
</reference>
<protein>
    <submittedName>
        <fullName evidence="7">Iron complex transport system substrate-binding protein</fullName>
    </submittedName>
</protein>
<name>A0A1G8A3Y5_9VIBR</name>
<organism evidence="7 8">
    <name type="scientific">Vibrio xiamenensis</name>
    <dbReference type="NCBI Taxonomy" id="861298"/>
    <lineage>
        <taxon>Bacteria</taxon>
        <taxon>Pseudomonadati</taxon>
        <taxon>Pseudomonadota</taxon>
        <taxon>Gammaproteobacteria</taxon>
        <taxon>Vibrionales</taxon>
        <taxon>Vibrionaceae</taxon>
        <taxon>Vibrio</taxon>
    </lineage>
</organism>
<dbReference type="AlphaFoldDB" id="A0A1G8A3Y5"/>
<dbReference type="Gene3D" id="3.40.50.1980">
    <property type="entry name" value="Nitrogenase molybdenum iron protein domain"/>
    <property type="match status" value="2"/>
</dbReference>
<evidence type="ECO:0000256" key="4">
    <source>
        <dbReference type="ARBA" id="ARBA00022496"/>
    </source>
</evidence>
<dbReference type="Pfam" id="PF01497">
    <property type="entry name" value="Peripla_BP_2"/>
    <property type="match status" value="1"/>
</dbReference>
<evidence type="ECO:0000256" key="5">
    <source>
        <dbReference type="ARBA" id="ARBA00022729"/>
    </source>
</evidence>
<evidence type="ECO:0000259" key="6">
    <source>
        <dbReference type="PROSITE" id="PS50983"/>
    </source>
</evidence>
<comment type="subcellular location">
    <subcellularLocation>
        <location evidence="1">Cell envelope</location>
    </subcellularLocation>
</comment>
<keyword evidence="8" id="KW-1185">Reference proteome</keyword>
<dbReference type="PROSITE" id="PS50983">
    <property type="entry name" value="FE_B12_PBP"/>
    <property type="match status" value="1"/>
</dbReference>
<sequence>MSEIRINIKTITVIMLWCVTQFAYAQDWPREFTNADGSKTLIEHPPQRILSTAVSVTGTLLAIDAPVIGSATTMAGDFFAQWANLAKQRKVEALWPAGSVDLESVYAMAPDLIVVSTSGADSAMAQIEEFRELAPTIIVDYTDLSWQQLAGQLAKATGLEREAQQSIDKFNQLVETTRQHIQVPKGKTNIISFQGAGVINAIAKQQGTHAQLLQSLGFDIEAPQPSWQAGPISHRDFMRVHYENLSALNAPTTFLLSRKRDDIQGFVNDPVLHNLPSVKAHQVYGLGQNSFRVDLFSATEIVNNIADIFAPQ</sequence>
<keyword evidence="4" id="KW-0410">Iron transport</keyword>
<dbReference type="GO" id="GO:1901678">
    <property type="term" value="P:iron coordination entity transport"/>
    <property type="evidence" value="ECO:0007669"/>
    <property type="project" value="UniProtKB-ARBA"/>
</dbReference>
<dbReference type="STRING" id="861298.SAMN04488136_109133"/>
<dbReference type="GO" id="GO:0030288">
    <property type="term" value="C:outer membrane-bounded periplasmic space"/>
    <property type="evidence" value="ECO:0007669"/>
    <property type="project" value="TreeGrafter"/>
</dbReference>
<keyword evidence="4" id="KW-0406">Ion transport</keyword>
<dbReference type="PANTHER" id="PTHR30532">
    <property type="entry name" value="IRON III DICITRATE-BINDING PERIPLASMIC PROTEIN"/>
    <property type="match status" value="1"/>
</dbReference>
<gene>
    <name evidence="7" type="ORF">SAMN04488136_109133</name>
</gene>
<accession>A0A1G8A3Y5</accession>
<dbReference type="SUPFAM" id="SSF53807">
    <property type="entry name" value="Helical backbone' metal receptor"/>
    <property type="match status" value="1"/>
</dbReference>
<dbReference type="InterPro" id="IPR051313">
    <property type="entry name" value="Bact_iron-sidero_bind"/>
</dbReference>
<keyword evidence="4" id="KW-0408">Iron</keyword>
<dbReference type="InterPro" id="IPR002491">
    <property type="entry name" value="ABC_transptr_periplasmic_BD"/>
</dbReference>
<evidence type="ECO:0000313" key="7">
    <source>
        <dbReference type="EMBL" id="SDH15695.1"/>
    </source>
</evidence>
<dbReference type="Proteomes" id="UP000198854">
    <property type="component" value="Unassembled WGS sequence"/>
</dbReference>
<evidence type="ECO:0000256" key="1">
    <source>
        <dbReference type="ARBA" id="ARBA00004196"/>
    </source>
</evidence>
<dbReference type="PANTHER" id="PTHR30532:SF24">
    <property type="entry name" value="FERRIC ENTEROBACTIN-BINDING PERIPLASMIC PROTEIN FEPB"/>
    <property type="match status" value="1"/>
</dbReference>
<evidence type="ECO:0000256" key="3">
    <source>
        <dbReference type="ARBA" id="ARBA00022448"/>
    </source>
</evidence>
<evidence type="ECO:0000313" key="8">
    <source>
        <dbReference type="Proteomes" id="UP000198854"/>
    </source>
</evidence>
<dbReference type="EMBL" id="FNDD01000009">
    <property type="protein sequence ID" value="SDH15695.1"/>
    <property type="molecule type" value="Genomic_DNA"/>
</dbReference>
<keyword evidence="5" id="KW-0732">Signal</keyword>
<proteinExistence type="inferred from homology"/>
<comment type="similarity">
    <text evidence="2">Belongs to the bacterial solute-binding protein 8 family.</text>
</comment>
<dbReference type="RefSeq" id="WP_093272805.1">
    <property type="nucleotide sequence ID" value="NZ_FNDD01000009.1"/>
</dbReference>
<keyword evidence="3" id="KW-0813">Transport</keyword>